<evidence type="ECO:0000256" key="4">
    <source>
        <dbReference type="PROSITE-ProRule" id="PRU10141"/>
    </source>
</evidence>
<feature type="compositionally biased region" description="Low complexity" evidence="5">
    <location>
        <begin position="597"/>
        <end position="614"/>
    </location>
</feature>
<dbReference type="InterPro" id="IPR000719">
    <property type="entry name" value="Prot_kinase_dom"/>
</dbReference>
<dbReference type="CDD" id="cd06609">
    <property type="entry name" value="STKc_MST3_like"/>
    <property type="match status" value="1"/>
</dbReference>
<dbReference type="Proteomes" id="UP001600888">
    <property type="component" value="Unassembled WGS sequence"/>
</dbReference>
<evidence type="ECO:0000256" key="5">
    <source>
        <dbReference type="SAM" id="MobiDB-lite"/>
    </source>
</evidence>
<gene>
    <name evidence="7" type="ORF">FJTKL_04182</name>
</gene>
<organism evidence="7 8">
    <name type="scientific">Diaporthe vaccinii</name>
    <dbReference type="NCBI Taxonomy" id="105482"/>
    <lineage>
        <taxon>Eukaryota</taxon>
        <taxon>Fungi</taxon>
        <taxon>Dikarya</taxon>
        <taxon>Ascomycota</taxon>
        <taxon>Pezizomycotina</taxon>
        <taxon>Sordariomycetes</taxon>
        <taxon>Sordariomycetidae</taxon>
        <taxon>Diaporthales</taxon>
        <taxon>Diaporthaceae</taxon>
        <taxon>Diaporthe</taxon>
        <taxon>Diaporthe eres species complex</taxon>
    </lineage>
</organism>
<dbReference type="PROSITE" id="PS00107">
    <property type="entry name" value="PROTEIN_KINASE_ATP"/>
    <property type="match status" value="1"/>
</dbReference>
<keyword evidence="3 4" id="KW-0067">ATP-binding</keyword>
<dbReference type="SUPFAM" id="SSF56112">
    <property type="entry name" value="Protein kinase-like (PK-like)"/>
    <property type="match status" value="1"/>
</dbReference>
<protein>
    <recommendedName>
        <fullName evidence="1">non-specific serine/threonine protein kinase</fullName>
        <ecNumber evidence="1">2.7.11.1</ecNumber>
    </recommendedName>
</protein>
<dbReference type="InterPro" id="IPR011009">
    <property type="entry name" value="Kinase-like_dom_sf"/>
</dbReference>
<dbReference type="SMART" id="SM00220">
    <property type="entry name" value="S_TKc"/>
    <property type="match status" value="1"/>
</dbReference>
<feature type="compositionally biased region" description="Low complexity" evidence="5">
    <location>
        <begin position="429"/>
        <end position="440"/>
    </location>
</feature>
<dbReference type="Pfam" id="PF00069">
    <property type="entry name" value="Pkinase"/>
    <property type="match status" value="1"/>
</dbReference>
<evidence type="ECO:0000256" key="1">
    <source>
        <dbReference type="ARBA" id="ARBA00012513"/>
    </source>
</evidence>
<evidence type="ECO:0000259" key="6">
    <source>
        <dbReference type="PROSITE" id="PS50011"/>
    </source>
</evidence>
<feature type="region of interest" description="Disordered" evidence="5">
    <location>
        <begin position="350"/>
        <end position="457"/>
    </location>
</feature>
<dbReference type="PROSITE" id="PS50011">
    <property type="entry name" value="PROTEIN_KINASE_DOM"/>
    <property type="match status" value="1"/>
</dbReference>
<evidence type="ECO:0000313" key="7">
    <source>
        <dbReference type="EMBL" id="KAL2273649.1"/>
    </source>
</evidence>
<dbReference type="EMBL" id="JBAWTH010000176">
    <property type="protein sequence ID" value="KAL2273649.1"/>
    <property type="molecule type" value="Genomic_DNA"/>
</dbReference>
<feature type="compositionally biased region" description="Basic and acidic residues" evidence="5">
    <location>
        <begin position="443"/>
        <end position="457"/>
    </location>
</feature>
<comment type="caution">
    <text evidence="7">The sequence shown here is derived from an EMBL/GenBank/DDBJ whole genome shotgun (WGS) entry which is preliminary data.</text>
</comment>
<feature type="binding site" evidence="4">
    <location>
        <position position="39"/>
    </location>
    <ligand>
        <name>ATP</name>
        <dbReference type="ChEBI" id="CHEBI:30616"/>
    </ligand>
</feature>
<feature type="compositionally biased region" description="Basic and acidic residues" evidence="5">
    <location>
        <begin position="378"/>
        <end position="390"/>
    </location>
</feature>
<dbReference type="EC" id="2.7.11.1" evidence="1"/>
<dbReference type="Gene3D" id="3.30.200.20">
    <property type="entry name" value="Phosphorylase Kinase, domain 1"/>
    <property type="match status" value="1"/>
</dbReference>
<dbReference type="InterPro" id="IPR050629">
    <property type="entry name" value="STE20/SPS1-PAK"/>
</dbReference>
<accession>A0ABR4DU16</accession>
<dbReference type="InterPro" id="IPR017441">
    <property type="entry name" value="Protein_kinase_ATP_BS"/>
</dbReference>
<feature type="compositionally biased region" description="Basic residues" evidence="5">
    <location>
        <begin position="368"/>
        <end position="377"/>
    </location>
</feature>
<sequence length="680" mass="74085">MAGDDIASHYQVLEELGRGSFGVVYKGIERATGETVAIKHIDLESSEDDIQEIQQEISVLSTCASPFVTQYKASFLRGHKLWIVMEYLGGGSCLDLLKPGNFSEALIAIICRELLLGLEYLHAEGKIHRDIKAANVLLAESGKVKLADFGVAAQLTNIKSQRNTFVGTPFWMAPEVIQQAGYDFKADIWSLAITAMEMANGEPPLANIHPMKVLFHIPKNTPPRLEGNFSKYFKDFIARCLIKEPEQRPTAKELLRHKFISGAGKVEALHELVERKRIYDANQTRKMHPVYYQETLQSLSTNDNTEEWTFDTVRSVAHPPPPTPPPKKANSRNRDSSIFSADEAMRKLDLNEGPLQMTSPAPSTVRRGTVRHHATGRRRPDSVFHVDSDGSPRASVAGRRPLQPDMSFGNTGSTQRLFRRVASDDSDSSHPSASSRSDGSNAENRDPESKASRDLSSKEAILGHRLYTKAMEPALAELHAQTSALQKREALAKLSEALALLDAVDPEGSYHLMQGVVSAVAHDKKLGQAFLKGSGGTGSPAADPKVAPEGYTHGTVINMNKRDQASASGSPAKLLFSAANGNGNGQAGRTNRKRRGSAAPSNSSEATSNSSSPAKGGGGGDRHPDEKQQLGDLEKAALEARFPGREAQPGMEHCRQLSELLYGRWVRNLQGRWPGIAAEP</sequence>
<evidence type="ECO:0000256" key="3">
    <source>
        <dbReference type="ARBA" id="ARBA00022840"/>
    </source>
</evidence>
<proteinExistence type="predicted"/>
<evidence type="ECO:0000256" key="2">
    <source>
        <dbReference type="ARBA" id="ARBA00022741"/>
    </source>
</evidence>
<name>A0ABR4DU16_9PEZI</name>
<reference evidence="7 8" key="1">
    <citation type="submission" date="2024-03" db="EMBL/GenBank/DDBJ databases">
        <title>A high-quality draft genome sequence of Diaporthe vaccinii, a causative agent of upright dieback and viscid rot disease in cranberry plants.</title>
        <authorList>
            <person name="Sarrasin M."/>
            <person name="Lang B.F."/>
            <person name="Burger G."/>
        </authorList>
    </citation>
    <scope>NUCLEOTIDE SEQUENCE [LARGE SCALE GENOMIC DNA]</scope>
    <source>
        <strain evidence="7 8">IS7</strain>
    </source>
</reference>
<dbReference type="Gene3D" id="1.10.510.10">
    <property type="entry name" value="Transferase(Phosphotransferase) domain 1"/>
    <property type="match status" value="1"/>
</dbReference>
<feature type="compositionally biased region" description="Pro residues" evidence="5">
    <location>
        <begin position="318"/>
        <end position="327"/>
    </location>
</feature>
<feature type="domain" description="Protein kinase" evidence="6">
    <location>
        <begin position="10"/>
        <end position="260"/>
    </location>
</feature>
<evidence type="ECO:0000313" key="8">
    <source>
        <dbReference type="Proteomes" id="UP001600888"/>
    </source>
</evidence>
<dbReference type="PANTHER" id="PTHR48012">
    <property type="entry name" value="STERILE20-LIKE KINASE, ISOFORM B-RELATED"/>
    <property type="match status" value="1"/>
</dbReference>
<feature type="region of interest" description="Disordered" evidence="5">
    <location>
        <begin position="314"/>
        <end position="334"/>
    </location>
</feature>
<dbReference type="PANTHER" id="PTHR48012:SF27">
    <property type="entry name" value="SERINE_THREONINE-PROTEIN KINASE SID1"/>
    <property type="match status" value="1"/>
</dbReference>
<keyword evidence="2 4" id="KW-0547">Nucleotide-binding</keyword>
<feature type="region of interest" description="Disordered" evidence="5">
    <location>
        <begin position="531"/>
        <end position="627"/>
    </location>
</feature>
<keyword evidence="8" id="KW-1185">Reference proteome</keyword>